<name>A0A8H4VZE8_9HELO</name>
<evidence type="ECO:0000313" key="3">
    <source>
        <dbReference type="Proteomes" id="UP000566819"/>
    </source>
</evidence>
<reference evidence="2 3" key="1">
    <citation type="submission" date="2020-03" db="EMBL/GenBank/DDBJ databases">
        <title>Draft Genome Sequence of Cudoniella acicularis.</title>
        <authorList>
            <person name="Buettner E."/>
            <person name="Kellner H."/>
        </authorList>
    </citation>
    <scope>NUCLEOTIDE SEQUENCE [LARGE SCALE GENOMIC DNA]</scope>
    <source>
        <strain evidence="2 3">DSM 108380</strain>
    </source>
</reference>
<feature type="compositionally biased region" description="Basic and acidic residues" evidence="1">
    <location>
        <begin position="347"/>
        <end position="360"/>
    </location>
</feature>
<protein>
    <submittedName>
        <fullName evidence="2">Uncharacterized protein</fullName>
    </submittedName>
</protein>
<accession>A0A8H4VZE8</accession>
<gene>
    <name evidence="2" type="ORF">G7Y89_g10224</name>
</gene>
<comment type="caution">
    <text evidence="2">The sequence shown here is derived from an EMBL/GenBank/DDBJ whole genome shotgun (WGS) entry which is preliminary data.</text>
</comment>
<dbReference type="EMBL" id="JAAMPI010000889">
    <property type="protein sequence ID" value="KAF4627927.1"/>
    <property type="molecule type" value="Genomic_DNA"/>
</dbReference>
<organism evidence="2 3">
    <name type="scientific">Cudoniella acicularis</name>
    <dbReference type="NCBI Taxonomy" id="354080"/>
    <lineage>
        <taxon>Eukaryota</taxon>
        <taxon>Fungi</taxon>
        <taxon>Dikarya</taxon>
        <taxon>Ascomycota</taxon>
        <taxon>Pezizomycotina</taxon>
        <taxon>Leotiomycetes</taxon>
        <taxon>Helotiales</taxon>
        <taxon>Tricladiaceae</taxon>
        <taxon>Cudoniella</taxon>
    </lineage>
</organism>
<feature type="region of interest" description="Disordered" evidence="1">
    <location>
        <begin position="347"/>
        <end position="370"/>
    </location>
</feature>
<dbReference type="AlphaFoldDB" id="A0A8H4VZE8"/>
<keyword evidence="3" id="KW-1185">Reference proteome</keyword>
<evidence type="ECO:0000313" key="2">
    <source>
        <dbReference type="EMBL" id="KAF4627927.1"/>
    </source>
</evidence>
<proteinExistence type="predicted"/>
<dbReference type="Proteomes" id="UP000566819">
    <property type="component" value="Unassembled WGS sequence"/>
</dbReference>
<dbReference type="OrthoDB" id="5244857at2759"/>
<sequence length="442" mass="49317">MLLQKTGWRIKRFISHRRKPSLEETVEGQEECSTEEKLSTNTTRRLSWLSQSPYSESLRRTNSSATTKCRPLPPSNNTAYSSASSLCSCECQTNSATIECSLSKPAPSPDLFDILYLPLLPAAKTGDAKTWQLIFSEPVSRSSNSPTSKSGSKSSLEIDTRISTFDLLEALSMDPVDNDKTPTQSIKQVEDSEMDDLSADVDQLIRDTDEAFKAVGSALADAKAATQGWYDTPAISTIKRTPTIPRGVLKKNSRNNVPAVKSLLSRSVSVSKSNRKKSTKKRKTNILTRAMKSIPPPPANMPSRWTLTDMTTNMVDVFSGKLFRTEVDEMLTPGRMLQLKQELRIESEKRVSVESTRSEDTEGSTPTEPFHLEGLVGRLEMLRKKPPFPSPVLPPPATPKPRGRTIYAFLPRPNHRSQNNTEVARIPPFLYCQLFRKSLHSR</sequence>
<feature type="region of interest" description="Disordered" evidence="1">
    <location>
        <begin position="173"/>
        <end position="193"/>
    </location>
</feature>
<evidence type="ECO:0000256" key="1">
    <source>
        <dbReference type="SAM" id="MobiDB-lite"/>
    </source>
</evidence>